<dbReference type="RefSeq" id="WP_233395120.1">
    <property type="nucleotide sequence ID" value="NZ_JAJTWT010000019.1"/>
</dbReference>
<evidence type="ECO:0000313" key="2">
    <source>
        <dbReference type="EMBL" id="MCE4540595.1"/>
    </source>
</evidence>
<organism evidence="2 3">
    <name type="scientific">Pelomonas caseinilytica</name>
    <dbReference type="NCBI Taxonomy" id="2906763"/>
    <lineage>
        <taxon>Bacteria</taxon>
        <taxon>Pseudomonadati</taxon>
        <taxon>Pseudomonadota</taxon>
        <taxon>Betaproteobacteria</taxon>
        <taxon>Burkholderiales</taxon>
        <taxon>Sphaerotilaceae</taxon>
        <taxon>Roseateles</taxon>
    </lineage>
</organism>
<feature type="signal peptide" evidence="1">
    <location>
        <begin position="1"/>
        <end position="19"/>
    </location>
</feature>
<dbReference type="Proteomes" id="UP001201463">
    <property type="component" value="Unassembled WGS sequence"/>
</dbReference>
<name>A0ABS8XMV8_9BURK</name>
<evidence type="ECO:0000256" key="1">
    <source>
        <dbReference type="SAM" id="SignalP"/>
    </source>
</evidence>
<keyword evidence="1" id="KW-0732">Signal</keyword>
<protein>
    <submittedName>
        <fullName evidence="2">Uncharacterized protein</fullName>
    </submittedName>
</protein>
<evidence type="ECO:0000313" key="3">
    <source>
        <dbReference type="Proteomes" id="UP001201463"/>
    </source>
</evidence>
<feature type="chain" id="PRO_5046276609" evidence="1">
    <location>
        <begin position="20"/>
        <end position="144"/>
    </location>
</feature>
<accession>A0ABS8XMV8</accession>
<keyword evidence="3" id="KW-1185">Reference proteome</keyword>
<dbReference type="EMBL" id="JAJTWT010000019">
    <property type="protein sequence ID" value="MCE4540595.1"/>
    <property type="molecule type" value="Genomic_DNA"/>
</dbReference>
<reference evidence="2 3" key="1">
    <citation type="submission" date="2021-12" db="EMBL/GenBank/DDBJ databases">
        <title>Genome seq of p7.</title>
        <authorList>
            <person name="Seo T."/>
        </authorList>
    </citation>
    <scope>NUCLEOTIDE SEQUENCE [LARGE SCALE GENOMIC DNA]</scope>
    <source>
        <strain evidence="2 3">P7</strain>
    </source>
</reference>
<comment type="caution">
    <text evidence="2">The sequence shown here is derived from an EMBL/GenBank/DDBJ whole genome shotgun (WGS) entry which is preliminary data.</text>
</comment>
<sequence>MNHRPFVIVAMLLSLLLQAASLGGRWSASNGPADTLHAVLHWSGIAHHHDHLVSVMPDDADFLSLEKELGLDRVSPHPAFHQDFSADSNHHLGQDACLGAIGPIPTALVPAFAVAGETQPALLLQAGAPDPFLAGLRRPPRRLA</sequence>
<gene>
    <name evidence="2" type="ORF">LXT12_25475</name>
</gene>
<proteinExistence type="predicted"/>